<reference evidence="2" key="1">
    <citation type="submission" date="2018-02" db="EMBL/GenBank/DDBJ databases">
        <title>Rhizophora mucronata_Transcriptome.</title>
        <authorList>
            <person name="Meera S.P."/>
            <person name="Sreeshan A."/>
            <person name="Augustine A."/>
        </authorList>
    </citation>
    <scope>NUCLEOTIDE SEQUENCE</scope>
    <source>
        <tissue evidence="2">Leaf</tissue>
    </source>
</reference>
<accession>A0A2P2J6Y1</accession>
<feature type="chain" id="PRO_5015166543" evidence="1">
    <location>
        <begin position="18"/>
        <end position="34"/>
    </location>
</feature>
<protein>
    <submittedName>
        <fullName evidence="2">Uncharacterized protein</fullName>
    </submittedName>
</protein>
<sequence>MVFTELTCLILLAKVLPMMENKACTQWVLCLRTS</sequence>
<evidence type="ECO:0000313" key="2">
    <source>
        <dbReference type="EMBL" id="MBW89235.1"/>
    </source>
</evidence>
<keyword evidence="1" id="KW-0732">Signal</keyword>
<proteinExistence type="predicted"/>
<dbReference type="AlphaFoldDB" id="A0A2P2J6Y1"/>
<evidence type="ECO:0000256" key="1">
    <source>
        <dbReference type="SAM" id="SignalP"/>
    </source>
</evidence>
<feature type="signal peptide" evidence="1">
    <location>
        <begin position="1"/>
        <end position="17"/>
    </location>
</feature>
<dbReference type="EMBL" id="GGEC01008752">
    <property type="protein sequence ID" value="MBW89235.1"/>
    <property type="molecule type" value="Transcribed_RNA"/>
</dbReference>
<name>A0A2P2J6Y1_RHIMU</name>
<organism evidence="2">
    <name type="scientific">Rhizophora mucronata</name>
    <name type="common">Asiatic mangrove</name>
    <dbReference type="NCBI Taxonomy" id="61149"/>
    <lineage>
        <taxon>Eukaryota</taxon>
        <taxon>Viridiplantae</taxon>
        <taxon>Streptophyta</taxon>
        <taxon>Embryophyta</taxon>
        <taxon>Tracheophyta</taxon>
        <taxon>Spermatophyta</taxon>
        <taxon>Magnoliopsida</taxon>
        <taxon>eudicotyledons</taxon>
        <taxon>Gunneridae</taxon>
        <taxon>Pentapetalae</taxon>
        <taxon>rosids</taxon>
        <taxon>fabids</taxon>
        <taxon>Malpighiales</taxon>
        <taxon>Rhizophoraceae</taxon>
        <taxon>Rhizophora</taxon>
    </lineage>
</organism>